<dbReference type="SUPFAM" id="SSF47384">
    <property type="entry name" value="Homodimeric domain of signal transducing histidine kinase"/>
    <property type="match status" value="1"/>
</dbReference>
<evidence type="ECO:0000313" key="16">
    <source>
        <dbReference type="Proteomes" id="UP000001625"/>
    </source>
</evidence>
<evidence type="ECO:0000256" key="1">
    <source>
        <dbReference type="ARBA" id="ARBA00000085"/>
    </source>
</evidence>
<evidence type="ECO:0000256" key="5">
    <source>
        <dbReference type="ARBA" id="ARBA00022679"/>
    </source>
</evidence>
<evidence type="ECO:0000256" key="7">
    <source>
        <dbReference type="ARBA" id="ARBA00022741"/>
    </source>
</evidence>
<feature type="domain" description="Histidine kinase" evidence="14">
    <location>
        <begin position="236"/>
        <end position="447"/>
    </location>
</feature>
<keyword evidence="6 13" id="KW-0812">Transmembrane</keyword>
<keyword evidence="8 15" id="KW-0418">Kinase</keyword>
<organism evidence="15 16">
    <name type="scientific">Sideroxydans lithotrophicus (strain ES-1)</name>
    <dbReference type="NCBI Taxonomy" id="580332"/>
    <lineage>
        <taxon>Bacteria</taxon>
        <taxon>Pseudomonadati</taxon>
        <taxon>Pseudomonadota</taxon>
        <taxon>Betaproteobacteria</taxon>
        <taxon>Nitrosomonadales</taxon>
        <taxon>Gallionellaceae</taxon>
        <taxon>Sideroxydans</taxon>
    </lineage>
</organism>
<dbReference type="InterPro" id="IPR004358">
    <property type="entry name" value="Sig_transdc_His_kin-like_C"/>
</dbReference>
<evidence type="ECO:0000256" key="12">
    <source>
        <dbReference type="ARBA" id="ARBA00023136"/>
    </source>
</evidence>
<dbReference type="InterPro" id="IPR036097">
    <property type="entry name" value="HisK_dim/P_sf"/>
</dbReference>
<evidence type="ECO:0000256" key="10">
    <source>
        <dbReference type="ARBA" id="ARBA00022989"/>
    </source>
</evidence>
<dbReference type="STRING" id="580332.Slit_1012"/>
<dbReference type="SMART" id="SM00388">
    <property type="entry name" value="HisKA"/>
    <property type="match status" value="1"/>
</dbReference>
<sequence length="447" mass="49221">MSETRGHGSLKRRLLALSITTVVIVWCAAAAFTYYDARDEFDEMFDEHLAQSASLLIVQSSHELGEIETEHIAFPHKYSRRVAFQIWERGRVLRLHSANAPEQPLADRVQGFSDKIIDGRHWRVFSTWDESGKNLIHVAESTQDRDELAREIAGNLLKPLLISLPFLALLLWIAVARGLRPLVLLTDELVQRAPDNLAAFAAGTAPREVVPLIERLNKLFARIETSLQKERRFTADAAHELRTPVAAIKAQAQVARTASAETERAHALDNAILGCDRAAHLIEQLLTLARIDTLGDEVTEPCRLKEIASEVISSIAPMALSQNVRLELTMGGEETVVRGNPVLLRILLRNLIDNAVRHTRPGTSVEIGIAEEHGRVSLSVSDNGPGIPEAELDKVAERFYRPLGTSASGSGLGLSIVKRIAEIHSATLQLSPKHDGNGLNAMVVFKP</sequence>
<gene>
    <name evidence="15" type="ordered locus">Slit_1012</name>
</gene>
<accession>D5CQL4</accession>
<dbReference type="InterPro" id="IPR036890">
    <property type="entry name" value="HATPase_C_sf"/>
</dbReference>
<evidence type="ECO:0000256" key="2">
    <source>
        <dbReference type="ARBA" id="ARBA00004141"/>
    </source>
</evidence>
<reference evidence="15 16" key="1">
    <citation type="submission" date="2010-03" db="EMBL/GenBank/DDBJ databases">
        <title>Complete sequence of Sideroxydans lithotrophicus ES-1.</title>
        <authorList>
            <consortium name="US DOE Joint Genome Institute"/>
            <person name="Lucas S."/>
            <person name="Copeland A."/>
            <person name="Lapidus A."/>
            <person name="Cheng J.-F."/>
            <person name="Bruce D."/>
            <person name="Goodwin L."/>
            <person name="Pitluck S."/>
            <person name="Munk A.C."/>
            <person name="Detter J.C."/>
            <person name="Han C."/>
            <person name="Tapia R."/>
            <person name="Larimer F."/>
            <person name="Land M."/>
            <person name="Hauser L."/>
            <person name="Kyrpides N."/>
            <person name="Ivanova N."/>
            <person name="Emerson D."/>
            <person name="Woyke T."/>
        </authorList>
    </citation>
    <scope>NUCLEOTIDE SEQUENCE [LARGE SCALE GENOMIC DNA]</scope>
    <source>
        <strain evidence="15 16">ES-1</strain>
    </source>
</reference>
<keyword evidence="7" id="KW-0547">Nucleotide-binding</keyword>
<dbReference type="InterPro" id="IPR005467">
    <property type="entry name" value="His_kinase_dom"/>
</dbReference>
<evidence type="ECO:0000256" key="11">
    <source>
        <dbReference type="ARBA" id="ARBA00023012"/>
    </source>
</evidence>
<dbReference type="GO" id="GO:0005886">
    <property type="term" value="C:plasma membrane"/>
    <property type="evidence" value="ECO:0007669"/>
    <property type="project" value="TreeGrafter"/>
</dbReference>
<evidence type="ECO:0000256" key="6">
    <source>
        <dbReference type="ARBA" id="ARBA00022692"/>
    </source>
</evidence>
<name>D5CQL4_SIDLE</name>
<dbReference type="CDD" id="cd00075">
    <property type="entry name" value="HATPase"/>
    <property type="match status" value="1"/>
</dbReference>
<dbReference type="PANTHER" id="PTHR45436:SF14">
    <property type="entry name" value="SENSOR PROTEIN QSEC"/>
    <property type="match status" value="1"/>
</dbReference>
<dbReference type="SMART" id="SM00387">
    <property type="entry name" value="HATPase_c"/>
    <property type="match status" value="1"/>
</dbReference>
<keyword evidence="16" id="KW-1185">Reference proteome</keyword>
<feature type="transmembrane region" description="Helical" evidence="13">
    <location>
        <begin position="14"/>
        <end position="35"/>
    </location>
</feature>
<dbReference type="Pfam" id="PF00512">
    <property type="entry name" value="HisKA"/>
    <property type="match status" value="1"/>
</dbReference>
<dbReference type="CDD" id="cd00082">
    <property type="entry name" value="HisKA"/>
    <property type="match status" value="1"/>
</dbReference>
<dbReference type="InterPro" id="IPR003661">
    <property type="entry name" value="HisK_dim/P_dom"/>
</dbReference>
<dbReference type="HOGENOM" id="CLU_000445_89_37_4"/>
<evidence type="ECO:0000259" key="14">
    <source>
        <dbReference type="PROSITE" id="PS50109"/>
    </source>
</evidence>
<dbReference type="Pfam" id="PF02518">
    <property type="entry name" value="HATPase_c"/>
    <property type="match status" value="1"/>
</dbReference>
<evidence type="ECO:0000256" key="9">
    <source>
        <dbReference type="ARBA" id="ARBA00022840"/>
    </source>
</evidence>
<proteinExistence type="predicted"/>
<dbReference type="Gene3D" id="1.20.5.1040">
    <property type="entry name" value="Sensor protein qsec"/>
    <property type="match status" value="1"/>
</dbReference>
<dbReference type="InterPro" id="IPR003594">
    <property type="entry name" value="HATPase_dom"/>
</dbReference>
<keyword evidence="5" id="KW-0808">Transferase</keyword>
<evidence type="ECO:0000256" key="8">
    <source>
        <dbReference type="ARBA" id="ARBA00022777"/>
    </source>
</evidence>
<dbReference type="GO" id="GO:0005524">
    <property type="term" value="F:ATP binding"/>
    <property type="evidence" value="ECO:0007669"/>
    <property type="project" value="UniProtKB-KW"/>
</dbReference>
<dbReference type="KEGG" id="slt:Slit_1012"/>
<evidence type="ECO:0000256" key="13">
    <source>
        <dbReference type="SAM" id="Phobius"/>
    </source>
</evidence>
<dbReference type="PANTHER" id="PTHR45436">
    <property type="entry name" value="SENSOR HISTIDINE KINASE YKOH"/>
    <property type="match status" value="1"/>
</dbReference>
<comment type="catalytic activity">
    <reaction evidence="1">
        <text>ATP + protein L-histidine = ADP + protein N-phospho-L-histidine.</text>
        <dbReference type="EC" id="2.7.13.3"/>
    </reaction>
</comment>
<dbReference type="InterPro" id="IPR050428">
    <property type="entry name" value="TCS_sensor_his_kinase"/>
</dbReference>
<dbReference type="Gene3D" id="1.10.287.130">
    <property type="match status" value="1"/>
</dbReference>
<dbReference type="EC" id="2.7.13.3" evidence="3"/>
<evidence type="ECO:0000256" key="3">
    <source>
        <dbReference type="ARBA" id="ARBA00012438"/>
    </source>
</evidence>
<dbReference type="Pfam" id="PF08521">
    <property type="entry name" value="2CSK_N"/>
    <property type="match status" value="1"/>
</dbReference>
<dbReference type="PROSITE" id="PS50109">
    <property type="entry name" value="HIS_KIN"/>
    <property type="match status" value="1"/>
</dbReference>
<keyword evidence="9" id="KW-0067">ATP-binding</keyword>
<dbReference type="GO" id="GO:0000155">
    <property type="term" value="F:phosphorelay sensor kinase activity"/>
    <property type="evidence" value="ECO:0007669"/>
    <property type="project" value="InterPro"/>
</dbReference>
<keyword evidence="11" id="KW-0902">Two-component regulatory system</keyword>
<keyword evidence="10 13" id="KW-1133">Transmembrane helix</keyword>
<dbReference type="InterPro" id="IPR013727">
    <property type="entry name" value="2CSK_N"/>
</dbReference>
<dbReference type="RefSeq" id="WP_013029148.1">
    <property type="nucleotide sequence ID" value="NC_013959.1"/>
</dbReference>
<comment type="subcellular location">
    <subcellularLocation>
        <location evidence="2">Membrane</location>
        <topology evidence="2">Multi-pass membrane protein</topology>
    </subcellularLocation>
</comment>
<dbReference type="SUPFAM" id="SSF55874">
    <property type="entry name" value="ATPase domain of HSP90 chaperone/DNA topoisomerase II/histidine kinase"/>
    <property type="match status" value="1"/>
</dbReference>
<dbReference type="Proteomes" id="UP000001625">
    <property type="component" value="Chromosome"/>
</dbReference>
<protein>
    <recommendedName>
        <fullName evidence="3">histidine kinase</fullName>
        <ecNumber evidence="3">2.7.13.3</ecNumber>
    </recommendedName>
</protein>
<dbReference type="eggNOG" id="COG2205">
    <property type="taxonomic scope" value="Bacteria"/>
</dbReference>
<keyword evidence="12 13" id="KW-0472">Membrane</keyword>
<dbReference type="AlphaFoldDB" id="D5CQL4"/>
<evidence type="ECO:0000256" key="4">
    <source>
        <dbReference type="ARBA" id="ARBA00022553"/>
    </source>
</evidence>
<evidence type="ECO:0000313" key="15">
    <source>
        <dbReference type="EMBL" id="ADE11250.1"/>
    </source>
</evidence>
<dbReference type="EMBL" id="CP001965">
    <property type="protein sequence ID" value="ADE11250.1"/>
    <property type="molecule type" value="Genomic_DNA"/>
</dbReference>
<dbReference type="PRINTS" id="PR00344">
    <property type="entry name" value="BCTRLSENSOR"/>
</dbReference>
<dbReference type="Gene3D" id="3.30.565.10">
    <property type="entry name" value="Histidine kinase-like ATPase, C-terminal domain"/>
    <property type="match status" value="1"/>
</dbReference>
<keyword evidence="4" id="KW-0597">Phosphoprotein</keyword>